<gene>
    <name evidence="5" type="ORF">K875_04086</name>
</gene>
<evidence type="ECO:0000313" key="6">
    <source>
        <dbReference type="Proteomes" id="UP000025947"/>
    </source>
</evidence>
<dbReference type="HOGENOM" id="CLU_010194_2_1_11"/>
<dbReference type="AlphaFoldDB" id="A0A051TWD8"/>
<dbReference type="SMART" id="SM00822">
    <property type="entry name" value="PKS_KR"/>
    <property type="match status" value="1"/>
</dbReference>
<reference evidence="5 6" key="1">
    <citation type="submission" date="2014-04" db="EMBL/GenBank/DDBJ databases">
        <title>The Genome Sequence of Mycobacterium tuberculosis TKK-01-0051.</title>
        <authorList>
            <consortium name="The Broad Institute Genomics Platform"/>
            <consortium name="The Broad Institute Genome Sequencing Center for Infectious Disease"/>
            <person name="Earl A.M."/>
            <person name="Cohen K."/>
            <person name="Pym A."/>
            <person name="Bishai W."/>
            <person name="Maharaj K."/>
            <person name="Desjardins C."/>
            <person name="Abeel T."/>
            <person name="Young S."/>
            <person name="Zeng Q."/>
            <person name="Gargeya S."/>
            <person name="Abouelleil A."/>
            <person name="Alvarado L."/>
            <person name="Chapman S.B."/>
            <person name="Gainer-Dewar J."/>
            <person name="Goldberg J."/>
            <person name="Griggs A."/>
            <person name="Gujja S."/>
            <person name="Hansen M."/>
            <person name="Howarth C."/>
            <person name="Imamovic A."/>
            <person name="Larimer J."/>
            <person name="Murphy C."/>
            <person name="Naylor J."/>
            <person name="Pearson M."/>
            <person name="Poon T.W."/>
            <person name="Priest M."/>
            <person name="Roberts A."/>
            <person name="Saif S."/>
            <person name="Shea T."/>
            <person name="Sykes S."/>
            <person name="Wortman J."/>
            <person name="Nusbaum C."/>
            <person name="Birren B."/>
        </authorList>
    </citation>
    <scope>NUCLEOTIDE SEQUENCE [LARGE SCALE GENOMIC DNA]</scope>
    <source>
        <strain evidence="5 6">TKK-01-0051</strain>
    </source>
</reference>
<name>A0A051TWD8_9MYCO</name>
<dbReference type="GO" id="GO:0016020">
    <property type="term" value="C:membrane"/>
    <property type="evidence" value="ECO:0007669"/>
    <property type="project" value="TreeGrafter"/>
</dbReference>
<comment type="caution">
    <text evidence="5">The sequence shown here is derived from an EMBL/GenBank/DDBJ whole genome shotgun (WGS) entry which is preliminary data.</text>
</comment>
<comment type="similarity">
    <text evidence="1 3">Belongs to the short-chain dehydrogenases/reductases (SDR) family.</text>
</comment>
<dbReference type="CDD" id="cd05233">
    <property type="entry name" value="SDR_c"/>
    <property type="match status" value="1"/>
</dbReference>
<dbReference type="InterPro" id="IPR036291">
    <property type="entry name" value="NAD(P)-bd_dom_sf"/>
</dbReference>
<keyword evidence="2" id="KW-0560">Oxidoreductase</keyword>
<organism evidence="5 6">
    <name type="scientific">Mycobacterium [tuberculosis] TKK-01-0051</name>
    <dbReference type="NCBI Taxonomy" id="1324261"/>
    <lineage>
        <taxon>Bacteria</taxon>
        <taxon>Bacillati</taxon>
        <taxon>Actinomycetota</taxon>
        <taxon>Actinomycetes</taxon>
        <taxon>Mycobacteriales</taxon>
        <taxon>Mycobacteriaceae</taxon>
        <taxon>Mycobacterium</taxon>
        <taxon>Mycobacterium avium complex (MAC)</taxon>
    </lineage>
</organism>
<evidence type="ECO:0000259" key="4">
    <source>
        <dbReference type="SMART" id="SM00822"/>
    </source>
</evidence>
<dbReference type="Proteomes" id="UP000025947">
    <property type="component" value="Unassembled WGS sequence"/>
</dbReference>
<protein>
    <recommendedName>
        <fullName evidence="4">Ketoreductase domain-containing protein</fullName>
    </recommendedName>
</protein>
<dbReference type="InterPro" id="IPR057326">
    <property type="entry name" value="KR_dom"/>
</dbReference>
<dbReference type="RefSeq" id="WP_044486538.1">
    <property type="nucleotide sequence ID" value="NZ_KK328284.1"/>
</dbReference>
<evidence type="ECO:0000313" key="5">
    <source>
        <dbReference type="EMBL" id="KBZ61135.1"/>
    </source>
</evidence>
<evidence type="ECO:0000256" key="3">
    <source>
        <dbReference type="RuleBase" id="RU000363"/>
    </source>
</evidence>
<dbReference type="GO" id="GO:0016491">
    <property type="term" value="F:oxidoreductase activity"/>
    <property type="evidence" value="ECO:0007669"/>
    <property type="project" value="UniProtKB-KW"/>
</dbReference>
<dbReference type="EMBL" id="JLXW01000010">
    <property type="protein sequence ID" value="KBZ61135.1"/>
    <property type="molecule type" value="Genomic_DNA"/>
</dbReference>
<evidence type="ECO:0000256" key="1">
    <source>
        <dbReference type="ARBA" id="ARBA00006484"/>
    </source>
</evidence>
<dbReference type="InterPro" id="IPR002347">
    <property type="entry name" value="SDR_fam"/>
</dbReference>
<dbReference type="Pfam" id="PF00106">
    <property type="entry name" value="adh_short"/>
    <property type="match status" value="1"/>
</dbReference>
<proteinExistence type="inferred from homology"/>
<dbReference type="PANTHER" id="PTHR44196:SF1">
    <property type="entry name" value="DEHYDROGENASE_REDUCTASE SDR FAMILY MEMBER 7B"/>
    <property type="match status" value="1"/>
</dbReference>
<dbReference type="PRINTS" id="PR00081">
    <property type="entry name" value="GDHRDH"/>
</dbReference>
<dbReference type="SUPFAM" id="SSF51735">
    <property type="entry name" value="NAD(P)-binding Rossmann-fold domains"/>
    <property type="match status" value="1"/>
</dbReference>
<keyword evidence="6" id="KW-1185">Reference proteome</keyword>
<accession>A0A051TWD8</accession>
<dbReference type="PANTHER" id="PTHR44196">
    <property type="entry name" value="DEHYDROGENASE/REDUCTASE SDR FAMILY MEMBER 7B"/>
    <property type="match status" value="1"/>
</dbReference>
<sequence length="260" mass="27707">MVFNGRVAVVTGGGSGMGRIAAVRLANQGAAVAVVDVDETGMKETQRLGGDRIVPYQCDVTDADAVSDTVEKIEATHGPIDRLVHAAGIMPAGRILDTPVERLLAPMKINYFGTVHVTKAVLPGMVSRNHGDVVLFGSITGYSSSTNFSAYCASKSAVNAYSEILIHELRRTRLRMILAAPSAVKTPLLDQAVAGGPKALVDAVTSGRAADPDDILDRIEKGLERGTKVLVPGVEARGTWLLRRLSPSLMWRLVHLMNKD</sequence>
<dbReference type="PRINTS" id="PR00080">
    <property type="entry name" value="SDRFAMILY"/>
</dbReference>
<dbReference type="Gene3D" id="3.40.50.720">
    <property type="entry name" value="NAD(P)-binding Rossmann-like Domain"/>
    <property type="match status" value="1"/>
</dbReference>
<dbReference type="PATRIC" id="fig|1324261.3.peg.4128"/>
<evidence type="ECO:0000256" key="2">
    <source>
        <dbReference type="ARBA" id="ARBA00023002"/>
    </source>
</evidence>
<feature type="domain" description="Ketoreductase" evidence="4">
    <location>
        <begin position="6"/>
        <end position="187"/>
    </location>
</feature>